<dbReference type="RefSeq" id="WP_114828543.1">
    <property type="nucleotide sequence ID" value="NZ_QQTO01000001.1"/>
</dbReference>
<keyword evidence="2" id="KW-1185">Reference proteome</keyword>
<evidence type="ECO:0000313" key="1">
    <source>
        <dbReference type="EMBL" id="RDJ26661.1"/>
    </source>
</evidence>
<name>A0A370L8E3_9HYPH</name>
<proteinExistence type="predicted"/>
<evidence type="ECO:0000313" key="2">
    <source>
        <dbReference type="Proteomes" id="UP000255207"/>
    </source>
</evidence>
<comment type="caution">
    <text evidence="1">The sequence shown here is derived from an EMBL/GenBank/DDBJ whole genome shotgun (WGS) entry which is preliminary data.</text>
</comment>
<reference evidence="2" key="1">
    <citation type="submission" date="2018-07" db="EMBL/GenBank/DDBJ databases">
        <authorList>
            <person name="Safronova V.I."/>
            <person name="Chirak E.R."/>
            <person name="Sazanova A.L."/>
        </authorList>
    </citation>
    <scope>NUCLEOTIDE SEQUENCE [LARGE SCALE GENOMIC DNA]</scope>
    <source>
        <strain evidence="2">RCAM04685</strain>
    </source>
</reference>
<organism evidence="1 2">
    <name type="scientific">Bosea caraganae</name>
    <dbReference type="NCBI Taxonomy" id="2763117"/>
    <lineage>
        <taxon>Bacteria</taxon>
        <taxon>Pseudomonadati</taxon>
        <taxon>Pseudomonadota</taxon>
        <taxon>Alphaproteobacteria</taxon>
        <taxon>Hyphomicrobiales</taxon>
        <taxon>Boseaceae</taxon>
        <taxon>Bosea</taxon>
    </lineage>
</organism>
<protein>
    <submittedName>
        <fullName evidence="1">Uncharacterized protein</fullName>
    </submittedName>
</protein>
<dbReference type="EMBL" id="QQTP01000003">
    <property type="protein sequence ID" value="RDJ26661.1"/>
    <property type="molecule type" value="Genomic_DNA"/>
</dbReference>
<dbReference type="OrthoDB" id="8163960at2"/>
<dbReference type="AlphaFoldDB" id="A0A370L8E3"/>
<gene>
    <name evidence="1" type="ORF">DWE98_07330</name>
</gene>
<sequence>MSKKPAPQLSPDMEIARERRLVAMHLQEIEDNPLDTADVAMFEMFEREGWSPDKRRSYIAERALAAGFISAAE</sequence>
<accession>A0A370L8E3</accession>
<dbReference type="Proteomes" id="UP000255207">
    <property type="component" value="Unassembled WGS sequence"/>
</dbReference>